<accession>A0ABZ2HZV4</accession>
<evidence type="ECO:0000313" key="1">
    <source>
        <dbReference type="EMBL" id="WWS85730.1"/>
    </source>
</evidence>
<dbReference type="EMBL" id="CP146240">
    <property type="protein sequence ID" value="WWS85730.1"/>
    <property type="molecule type" value="Genomic_DNA"/>
</dbReference>
<sequence>MKRAAIDCWMADQGFDPVWGNEGTYAKWGWAPYQYFRPEADGSGGGESVGYGDGVSCVAQFDAIRSTIDGLVERWRNLPDGSACATPQSAANAAAAQLGASGTDPNAMGGSDIATSNGTVAEVVLNRMDGSFRDPFVDKYYTQFSAVHPGIGQAAKILQANYAACGAMWPAVGDDVATICDSARVAWETQAKNSSAATATFQLTVLAAVAGAVGSIVTAGAGTVAAVAGLGGVAFAANTALAGITANAAISGSSYDTILKSLTDALEKLDETITAQEKALATMLTSAEATIRGDLVSYNLDASTLGEYPVRDGAMRIDKTDANIVSRNMGRIEETLSGARSALGSAPASAPTPRSAGIGWSSNGTHAEATALHALVVRCLDLTIAEYSRGHDLFDATVADYFQTDANAEQTVRTLLADERLSADLGV</sequence>
<gene>
    <name evidence="1" type="ORF">V8Z62_05750</name>
</gene>
<protein>
    <submittedName>
        <fullName evidence="1">Uncharacterized protein</fullName>
    </submittedName>
</protein>
<dbReference type="Proteomes" id="UP001377573">
    <property type="component" value="Chromosome"/>
</dbReference>
<proteinExistence type="predicted"/>
<dbReference type="RefSeq" id="WP_249521418.1">
    <property type="nucleotide sequence ID" value="NZ_CP146240.1"/>
</dbReference>
<evidence type="ECO:0000313" key="2">
    <source>
        <dbReference type="Proteomes" id="UP001377573"/>
    </source>
</evidence>
<keyword evidence="2" id="KW-1185">Reference proteome</keyword>
<name>A0ABZ2HZV4_9MICO</name>
<organism evidence="1 2">
    <name type="scientific">Microbacterium paraoxydans</name>
    <dbReference type="NCBI Taxonomy" id="199592"/>
    <lineage>
        <taxon>Bacteria</taxon>
        <taxon>Bacillati</taxon>
        <taxon>Actinomycetota</taxon>
        <taxon>Actinomycetes</taxon>
        <taxon>Micrococcales</taxon>
        <taxon>Microbacteriaceae</taxon>
        <taxon>Microbacterium</taxon>
    </lineage>
</organism>
<reference evidence="1 2" key="1">
    <citation type="submission" date="2024-02" db="EMBL/GenBank/DDBJ databases">
        <authorList>
            <person name="Alasadi S."/>
            <person name="Hussein S.A."/>
        </authorList>
    </citation>
    <scope>NUCLEOTIDE SEQUENCE [LARGE SCALE GENOMIC DNA]</scope>
    <source>
        <strain evidence="1 2">GJ_SRA_44_2022</strain>
    </source>
</reference>